<protein>
    <submittedName>
        <fullName evidence="2">Uncharacterized protein</fullName>
    </submittedName>
</protein>
<evidence type="ECO:0000256" key="1">
    <source>
        <dbReference type="SAM" id="Phobius"/>
    </source>
</evidence>
<keyword evidence="1" id="KW-0812">Transmembrane</keyword>
<dbReference type="RefSeq" id="WP_016407391.1">
    <property type="nucleotide sequence ID" value="NZ_DAVZTY010000132.1"/>
</dbReference>
<feature type="transmembrane region" description="Helical" evidence="1">
    <location>
        <begin position="12"/>
        <end position="28"/>
    </location>
</feature>
<keyword evidence="1" id="KW-0472">Membrane</keyword>
<keyword evidence="3" id="KW-1185">Reference proteome</keyword>
<sequence>MYTAFSPGTKNLFLVLSAACCIVAFFLMDAMRKEQKRRKWVCGILLCILVAIAVAGFHEAKQSAGVLSAAGWI</sequence>
<gene>
    <name evidence="2" type="ORF">KGMB03357_23690</name>
</gene>
<comment type="caution">
    <text evidence="2">The sequence shown here is derived from an EMBL/GenBank/DDBJ whole genome shotgun (WGS) entry which is preliminary data.</text>
</comment>
<organism evidence="2 3">
    <name type="scientific">Anaerotignum faecicola</name>
    <dbReference type="NCBI Taxonomy" id="2358141"/>
    <lineage>
        <taxon>Bacteria</taxon>
        <taxon>Bacillati</taxon>
        <taxon>Bacillota</taxon>
        <taxon>Clostridia</taxon>
        <taxon>Lachnospirales</taxon>
        <taxon>Anaerotignaceae</taxon>
        <taxon>Anaerotignum</taxon>
    </lineage>
</organism>
<dbReference type="AlphaFoldDB" id="A0A401LGQ9"/>
<accession>A0A401LGQ9</accession>
<proteinExistence type="predicted"/>
<dbReference type="EMBL" id="BHVZ01000014">
    <property type="protein sequence ID" value="GCB30708.1"/>
    <property type="molecule type" value="Genomic_DNA"/>
</dbReference>
<keyword evidence="1" id="KW-1133">Transmembrane helix</keyword>
<feature type="transmembrane region" description="Helical" evidence="1">
    <location>
        <begin position="40"/>
        <end position="58"/>
    </location>
</feature>
<reference evidence="2 3" key="1">
    <citation type="submission" date="2018-10" db="EMBL/GenBank/DDBJ databases">
        <title>Draft Genome Sequence of Anaerotignum sp. KCTC 15736.</title>
        <authorList>
            <person name="Choi S.H."/>
            <person name="Kim J.S."/>
            <person name="Kang S.W."/>
            <person name="Lee J.S."/>
            <person name="Park S.H."/>
        </authorList>
    </citation>
    <scope>NUCLEOTIDE SEQUENCE [LARGE SCALE GENOMIC DNA]</scope>
    <source>
        <strain evidence="2 3">KCTC 15736</strain>
    </source>
</reference>
<evidence type="ECO:0000313" key="2">
    <source>
        <dbReference type="EMBL" id="GCB30708.1"/>
    </source>
</evidence>
<evidence type="ECO:0000313" key="3">
    <source>
        <dbReference type="Proteomes" id="UP000287361"/>
    </source>
</evidence>
<dbReference type="GeneID" id="86195374"/>
<dbReference type="Proteomes" id="UP000287361">
    <property type="component" value="Unassembled WGS sequence"/>
</dbReference>
<name>A0A401LGQ9_9FIRM</name>